<feature type="transmembrane region" description="Helical" evidence="11">
    <location>
        <begin position="28"/>
        <end position="51"/>
    </location>
</feature>
<dbReference type="EMBL" id="CAJFCW020000004">
    <property type="protein sequence ID" value="CAG9112379.1"/>
    <property type="molecule type" value="Genomic_DNA"/>
</dbReference>
<dbReference type="EMBL" id="CAJFDH010000004">
    <property type="protein sequence ID" value="CAD5219198.1"/>
    <property type="molecule type" value="Genomic_DNA"/>
</dbReference>
<keyword evidence="17" id="KW-1185">Reference proteome</keyword>
<evidence type="ECO:0000256" key="6">
    <source>
        <dbReference type="ARBA" id="ARBA00022989"/>
    </source>
</evidence>
<evidence type="ECO:0000256" key="4">
    <source>
        <dbReference type="ARBA" id="ARBA00022475"/>
    </source>
</evidence>
<accession>A0A811KUD4</accession>
<dbReference type="GO" id="GO:0042391">
    <property type="term" value="P:regulation of membrane potential"/>
    <property type="evidence" value="ECO:0007669"/>
    <property type="project" value="TreeGrafter"/>
</dbReference>
<feature type="transmembrane region" description="Helical" evidence="11">
    <location>
        <begin position="1065"/>
        <end position="1083"/>
    </location>
</feature>
<dbReference type="GO" id="GO:0008381">
    <property type="term" value="F:mechanosensitive monoatomic ion channel activity"/>
    <property type="evidence" value="ECO:0007669"/>
    <property type="project" value="InterPro"/>
</dbReference>
<dbReference type="Pfam" id="PF15917">
    <property type="entry name" value="Piezo_TM25-28"/>
    <property type="match status" value="1"/>
</dbReference>
<dbReference type="InterPro" id="IPR056768">
    <property type="entry name" value="THU_Piezo"/>
</dbReference>
<dbReference type="Pfam" id="PF12166">
    <property type="entry name" value="Piezo_cap"/>
    <property type="match status" value="1"/>
</dbReference>
<evidence type="ECO:0000256" key="3">
    <source>
        <dbReference type="ARBA" id="ARBA00022448"/>
    </source>
</evidence>
<keyword evidence="8 11" id="KW-0472">Membrane</keyword>
<feature type="transmembrane region" description="Helical" evidence="11">
    <location>
        <begin position="353"/>
        <end position="373"/>
    </location>
</feature>
<feature type="transmembrane region" description="Helical" evidence="11">
    <location>
        <begin position="813"/>
        <end position="838"/>
    </location>
</feature>
<keyword evidence="7" id="KW-0406">Ion transport</keyword>
<dbReference type="InterPro" id="IPR027272">
    <property type="entry name" value="Piezo"/>
</dbReference>
<proteinExistence type="inferred from homology"/>
<name>A0A811KUD4_9BILA</name>
<feature type="coiled-coil region" evidence="10">
    <location>
        <begin position="537"/>
        <end position="564"/>
    </location>
</feature>
<evidence type="ECO:0000256" key="10">
    <source>
        <dbReference type="SAM" id="Coils"/>
    </source>
</evidence>
<feature type="transmembrane region" description="Helical" evidence="11">
    <location>
        <begin position="1179"/>
        <end position="1204"/>
    </location>
</feature>
<feature type="transmembrane region" description="Helical" evidence="11">
    <location>
        <begin position="227"/>
        <end position="250"/>
    </location>
</feature>
<evidence type="ECO:0000259" key="13">
    <source>
        <dbReference type="Pfam" id="PF15917"/>
    </source>
</evidence>
<dbReference type="Proteomes" id="UP000783686">
    <property type="component" value="Unassembled WGS sequence"/>
</dbReference>
<reference evidence="16" key="1">
    <citation type="submission" date="2020-09" db="EMBL/GenBank/DDBJ databases">
        <authorList>
            <person name="Kikuchi T."/>
        </authorList>
    </citation>
    <scope>NUCLEOTIDE SEQUENCE</scope>
    <source>
        <strain evidence="16">SH1</strain>
    </source>
</reference>
<gene>
    <name evidence="16" type="ORF">BOKJ2_LOCUS8324</name>
</gene>
<dbReference type="Proteomes" id="UP000614601">
    <property type="component" value="Unassembled WGS sequence"/>
</dbReference>
<dbReference type="GO" id="GO:0050982">
    <property type="term" value="P:detection of mechanical stimulus"/>
    <property type="evidence" value="ECO:0007669"/>
    <property type="project" value="TreeGrafter"/>
</dbReference>
<feature type="transmembrane region" description="Helical" evidence="11">
    <location>
        <begin position="966"/>
        <end position="986"/>
    </location>
</feature>
<evidence type="ECO:0000259" key="15">
    <source>
        <dbReference type="Pfam" id="PF24874"/>
    </source>
</evidence>
<organism evidence="16 17">
    <name type="scientific">Bursaphelenchus okinawaensis</name>
    <dbReference type="NCBI Taxonomy" id="465554"/>
    <lineage>
        <taxon>Eukaryota</taxon>
        <taxon>Metazoa</taxon>
        <taxon>Ecdysozoa</taxon>
        <taxon>Nematoda</taxon>
        <taxon>Chromadorea</taxon>
        <taxon>Rhabditida</taxon>
        <taxon>Tylenchina</taxon>
        <taxon>Tylenchomorpha</taxon>
        <taxon>Aphelenchoidea</taxon>
        <taxon>Aphelenchoididae</taxon>
        <taxon>Bursaphelenchus</taxon>
    </lineage>
</organism>
<feature type="transmembrane region" description="Helical" evidence="11">
    <location>
        <begin position="850"/>
        <end position="870"/>
    </location>
</feature>
<keyword evidence="10" id="KW-0175">Coiled coil</keyword>
<feature type="transmembrane region" description="Helical" evidence="11">
    <location>
        <begin position="890"/>
        <end position="915"/>
    </location>
</feature>
<dbReference type="InterPro" id="IPR031805">
    <property type="entry name" value="Piezo_TM25-28"/>
</dbReference>
<feature type="transmembrane region" description="Helical" evidence="11">
    <location>
        <begin position="205"/>
        <end position="221"/>
    </location>
</feature>
<feature type="domain" description="Piezo THU9 and anchor" evidence="15">
    <location>
        <begin position="965"/>
        <end position="1199"/>
    </location>
</feature>
<feature type="transmembrane region" description="Helical" evidence="11">
    <location>
        <begin position="1006"/>
        <end position="1026"/>
    </location>
</feature>
<dbReference type="GO" id="GO:0005261">
    <property type="term" value="F:monoatomic cation channel activity"/>
    <property type="evidence" value="ECO:0007669"/>
    <property type="project" value="TreeGrafter"/>
</dbReference>
<keyword evidence="3" id="KW-0813">Transport</keyword>
<evidence type="ECO:0000256" key="5">
    <source>
        <dbReference type="ARBA" id="ARBA00022692"/>
    </source>
</evidence>
<evidence type="ECO:0000313" key="16">
    <source>
        <dbReference type="EMBL" id="CAD5219198.1"/>
    </source>
</evidence>
<dbReference type="PANTHER" id="PTHR13167:SF25">
    <property type="entry name" value="PIEZO-TYPE MECHANOSENSITIVE ION CHANNEL COMPONENT"/>
    <property type="match status" value="1"/>
</dbReference>
<feature type="transmembrane region" description="Helical" evidence="11">
    <location>
        <begin position="410"/>
        <end position="429"/>
    </location>
</feature>
<comment type="caution">
    <text evidence="16">The sequence shown here is derived from an EMBL/GenBank/DDBJ whole genome shotgun (WGS) entry which is preliminary data.</text>
</comment>
<evidence type="ECO:0000313" key="17">
    <source>
        <dbReference type="Proteomes" id="UP000614601"/>
    </source>
</evidence>
<evidence type="ECO:0000256" key="9">
    <source>
        <dbReference type="ARBA" id="ARBA00023303"/>
    </source>
</evidence>
<feature type="domain" description="Piezo TM25-28" evidence="13">
    <location>
        <begin position="341"/>
        <end position="567"/>
    </location>
</feature>
<evidence type="ECO:0000256" key="11">
    <source>
        <dbReference type="SAM" id="Phobius"/>
    </source>
</evidence>
<protein>
    <recommendedName>
        <fullName evidence="18">Piezo-type mechanosensitive ion channel component</fullName>
    </recommendedName>
</protein>
<feature type="domain" description="Piezo transmembrane helical unit" evidence="14">
    <location>
        <begin position="806"/>
        <end position="927"/>
    </location>
</feature>
<evidence type="ECO:0000256" key="1">
    <source>
        <dbReference type="ARBA" id="ARBA00004651"/>
    </source>
</evidence>
<evidence type="ECO:0000256" key="8">
    <source>
        <dbReference type="ARBA" id="ARBA00023136"/>
    </source>
</evidence>
<dbReference type="InterPro" id="IPR056770">
    <property type="entry name" value="Piezo_THU9_anchor"/>
</dbReference>
<keyword evidence="5 11" id="KW-0812">Transmembrane</keyword>
<sequence length="1554" mass="178967">MCGCSRNRAPCGLFEFLWRLADIYADKLGLLCQIVMSFKICALNMITIVLFTVGTCMPMFGPYSVLISSVFQIALAAVSIGLPVGKEHRAHSRDDCQDWRASSNIEHTYEWLGIKSGPLMANIGIIVISFCLILLQSIVLVRRRLRKSNGFNPIVLLFPDSESSNVLHESFGKAVKFGFNYWFYKLGLETTLATMCLNAMLRMDVVGLLYFAIIFPSAVLNRRAVKVLWVSFTVFFALLMVLQYAFFVGFPMCNGENYPWHNMIGLKEFDENLLEFLGWPNKERYRTGLMLQKMIFDAVTLLFMAAQTYCFESEYPEHPAGDNVSGQDFNLSTLVKATAEDDFISNPRSSFDYIRTCVVMSLHWVALVSYLIAGLGGRSVFNVVYLVIAFFVLWQGHATYMVKTLKRTILYWKLMLIFSMVTMFLKIYIQFWACGFMPSLINGCALRQWFSIVCSSPESAARVEVWVSNTYGKDPCCLQSVKGESPVDVIAFTFVLLHLRLLKSKVFDWCVLEMYCEAIQANSGAILINQLISKEVHDQYEKQVRTLKQIAKRAVELKKNYENKSNGHHFRPQTYSQAKLSGDYYMFEYDPLKDDMSMDEDLLISLDAGDTPEDKATLDPLQVIVCLVAQDFDFEDALNAIENAESIQDEELRMLEAVRKQPKDNDNENGSESIESFRQRRKQLRDEYATDQPTKHKKSCREKIRMAGRFASKLFSAIIHYFSSFLRRHSRQQRYVSFVLKKEKCKLKSAILEELRISGNVIAPPVDPVLLAVDDVEKVQREAREAEKRIQPCCRFLLSIYSFISANTDSLCFVLAIVAHAYGGGMITMPLPLMIFFWGSLSNPRAEKNFWICMMIYTQVIIVVKCLSQIDPFGDYQFVMFDRTFTKGDVLYYLGLQKETTFAVCDVALLLFLFFHRYMLQRLGLWRNSLSKIVNRSDSTIEEEYNCFIQFFQNVINPKKRFIGDVYSSTFLLDLICVLIVMLGYSAFADTSTDEIPVIHTSRIPISLVITVFFLIMLIIIDRALYLRKAVLPKLLYHFIVVLGLHFWLFFVIPFTTRTSIPKNYPAQAFYILKGISLLLSGWQIKNGYPPLCTGSFLTKNYGFTSFVMFKAFMNLPFAFELRSAIDWTWTDTAMPIFDFIKFEIFFSNVYMVKCGRQMEQNFPVPRGQKKSKASKHSLGIPIILVLVILILSPILIFSVLNFIGESYDPLKMTMEISFDTLPPFYQTTLETFEPLTSLDRQDIVAAYNNLENDADREADDEAKKARLALTFLDEFTDVYKVSFPDFSMASWDVSKGALHELYEILLTSNKSEVHVSLSLLRGNPKDKSQMSLHIRDYVVGLNTEIVENLTTLINQSFSQHPDFSQKLYIPCAIPYYMLIPSYERIELADSMLKAVSNQSEFINTYSTMLLTLDGGKNPFGFYWKIKLIKPDILRNVSIPTRDDKKEYHMVLFFDRMFPEVMRTLSQKSVIPMYFAVVYVAFKFIRAFIFSEPLQVIIKEMPNPDPLLKIFFDLYLVREAQDFLLEEELFAKMIFLFRSPGTLIKWSRFKIKKE</sequence>
<dbReference type="InterPro" id="IPR031334">
    <property type="entry name" value="Piezo_cap_dom"/>
</dbReference>
<evidence type="ECO:0000256" key="2">
    <source>
        <dbReference type="ARBA" id="ARBA00007821"/>
    </source>
</evidence>
<feature type="transmembrane region" description="Helical" evidence="11">
    <location>
        <begin position="119"/>
        <end position="141"/>
    </location>
</feature>
<feature type="transmembrane region" description="Helical" evidence="11">
    <location>
        <begin position="1035"/>
        <end position="1053"/>
    </location>
</feature>
<keyword evidence="9" id="KW-0407">Ion channel</keyword>
<evidence type="ECO:0000256" key="7">
    <source>
        <dbReference type="ARBA" id="ARBA00023065"/>
    </source>
</evidence>
<dbReference type="PANTHER" id="PTHR13167">
    <property type="entry name" value="PIEZO-TYPE MECHANOSENSITIVE ION CHANNEL COMPONENT"/>
    <property type="match status" value="1"/>
</dbReference>
<dbReference type="Pfam" id="PF24874">
    <property type="entry name" value="Piezo_THU9_anchor"/>
    <property type="match status" value="1"/>
</dbReference>
<feature type="transmembrane region" description="Helical" evidence="11">
    <location>
        <begin position="379"/>
        <end position="398"/>
    </location>
</feature>
<evidence type="ECO:0000259" key="12">
    <source>
        <dbReference type="Pfam" id="PF12166"/>
    </source>
</evidence>
<dbReference type="Pfam" id="PF23188">
    <property type="entry name" value="THU_Piezo1"/>
    <property type="match status" value="1"/>
</dbReference>
<comment type="subcellular location">
    <subcellularLocation>
        <location evidence="1">Cell membrane</location>
        <topology evidence="1">Multi-pass membrane protein</topology>
    </subcellularLocation>
</comment>
<dbReference type="OrthoDB" id="303066at2759"/>
<dbReference type="GO" id="GO:0071260">
    <property type="term" value="P:cellular response to mechanical stimulus"/>
    <property type="evidence" value="ECO:0007669"/>
    <property type="project" value="TreeGrafter"/>
</dbReference>
<dbReference type="GO" id="GO:0005886">
    <property type="term" value="C:plasma membrane"/>
    <property type="evidence" value="ECO:0007669"/>
    <property type="project" value="UniProtKB-SubCell"/>
</dbReference>
<keyword evidence="4" id="KW-1003">Cell membrane</keyword>
<comment type="similarity">
    <text evidence="2">Belongs to the PIEZO (TC 1.A.75) family.</text>
</comment>
<feature type="domain" description="Piezo non-specific cation channel cap" evidence="12">
    <location>
        <begin position="1249"/>
        <end position="1548"/>
    </location>
</feature>
<evidence type="ECO:0008006" key="18">
    <source>
        <dbReference type="Google" id="ProtNLM"/>
    </source>
</evidence>
<evidence type="ECO:0000259" key="14">
    <source>
        <dbReference type="Pfam" id="PF23188"/>
    </source>
</evidence>
<keyword evidence="6 11" id="KW-1133">Transmembrane helix</keyword>